<name>A0A7S0B777_9DINO</name>
<keyword evidence="4 6" id="KW-0413">Isomerase</keyword>
<dbReference type="InterPro" id="IPR011559">
    <property type="entry name" value="Initiation_fac_2B_a/b/d"/>
</dbReference>
<evidence type="ECO:0000256" key="2">
    <source>
        <dbReference type="ARBA" id="ARBA00022605"/>
    </source>
</evidence>
<dbReference type="InterPro" id="IPR037171">
    <property type="entry name" value="NagB/RpiA_transferase-like"/>
</dbReference>
<dbReference type="EC" id="5.3.1.23" evidence="6"/>
<keyword evidence="1 6" id="KW-0963">Cytoplasm</keyword>
<evidence type="ECO:0000256" key="6">
    <source>
        <dbReference type="HAMAP-Rule" id="MF_03119"/>
    </source>
</evidence>
<comment type="subcellular location">
    <subcellularLocation>
        <location evidence="6">Cytoplasm</location>
    </subcellularLocation>
    <subcellularLocation>
        <location evidence="6">Nucleus</location>
    </subcellularLocation>
</comment>
<organism evidence="7">
    <name type="scientific">Pyrodinium bahamense</name>
    <dbReference type="NCBI Taxonomy" id="73915"/>
    <lineage>
        <taxon>Eukaryota</taxon>
        <taxon>Sar</taxon>
        <taxon>Alveolata</taxon>
        <taxon>Dinophyceae</taxon>
        <taxon>Gonyaulacales</taxon>
        <taxon>Pyrocystaceae</taxon>
        <taxon>Pyrodinium</taxon>
    </lineage>
</organism>
<evidence type="ECO:0000256" key="1">
    <source>
        <dbReference type="ARBA" id="ARBA00022490"/>
    </source>
</evidence>
<dbReference type="EMBL" id="HBEG01047588">
    <property type="protein sequence ID" value="CAD8385292.1"/>
    <property type="molecule type" value="Transcribed_RNA"/>
</dbReference>
<dbReference type="FunFam" id="1.20.120.420:FF:000003">
    <property type="entry name" value="Methylthioribose-1-phosphate isomerase"/>
    <property type="match status" value="1"/>
</dbReference>
<dbReference type="AlphaFoldDB" id="A0A7S0B777"/>
<comment type="function">
    <text evidence="6">Catalyzes the interconversion of methylthioribose-1-phosphate (MTR-1-P) into methylthioribulose-1-phosphate (MTRu-1-P).</text>
</comment>
<dbReference type="InterPro" id="IPR027363">
    <property type="entry name" value="M1Pi_N"/>
</dbReference>
<dbReference type="PANTHER" id="PTHR43475">
    <property type="entry name" value="METHYLTHIORIBOSE-1-PHOSPHATE ISOMERASE"/>
    <property type="match status" value="1"/>
</dbReference>
<dbReference type="UniPathway" id="UPA00904">
    <property type="reaction ID" value="UER00874"/>
</dbReference>
<dbReference type="NCBIfam" id="TIGR00524">
    <property type="entry name" value="eIF-2B_rel"/>
    <property type="match status" value="1"/>
</dbReference>
<accession>A0A7S0B777</accession>
<evidence type="ECO:0000313" key="7">
    <source>
        <dbReference type="EMBL" id="CAD8385292.1"/>
    </source>
</evidence>
<dbReference type="PANTHER" id="PTHR43475:SF1">
    <property type="entry name" value="METHYLTHIORIBOSE-1-PHOSPHATE ISOMERASE"/>
    <property type="match status" value="1"/>
</dbReference>
<dbReference type="InterPro" id="IPR000649">
    <property type="entry name" value="IF-2B-related"/>
</dbReference>
<evidence type="ECO:0000256" key="3">
    <source>
        <dbReference type="ARBA" id="ARBA00023167"/>
    </source>
</evidence>
<comment type="catalytic activity">
    <reaction evidence="6">
        <text>5-(methylsulfanyl)-alpha-D-ribose 1-phosphate = 5-(methylsulfanyl)-D-ribulose 1-phosphate</text>
        <dbReference type="Rhea" id="RHEA:19989"/>
        <dbReference type="ChEBI" id="CHEBI:58533"/>
        <dbReference type="ChEBI" id="CHEBI:58548"/>
        <dbReference type="EC" id="5.3.1.23"/>
    </reaction>
</comment>
<evidence type="ECO:0000256" key="5">
    <source>
        <dbReference type="ARBA" id="ARBA00023242"/>
    </source>
</evidence>
<dbReference type="FunFam" id="3.40.50.10470:FF:000003">
    <property type="entry name" value="Methylthioribose-1-phosphate isomerase"/>
    <property type="match status" value="1"/>
</dbReference>
<dbReference type="HAMAP" id="MF_01678">
    <property type="entry name" value="Salvage_MtnA"/>
    <property type="match status" value="1"/>
</dbReference>
<dbReference type="Gene3D" id="1.20.120.420">
    <property type="entry name" value="translation initiation factor eif-2b, domain 1"/>
    <property type="match status" value="1"/>
</dbReference>
<reference evidence="7" key="1">
    <citation type="submission" date="2021-01" db="EMBL/GenBank/DDBJ databases">
        <authorList>
            <person name="Corre E."/>
            <person name="Pelletier E."/>
            <person name="Niang G."/>
            <person name="Scheremetjew M."/>
            <person name="Finn R."/>
            <person name="Kale V."/>
            <person name="Holt S."/>
            <person name="Cochrane G."/>
            <person name="Meng A."/>
            <person name="Brown T."/>
            <person name="Cohen L."/>
        </authorList>
    </citation>
    <scope>NUCLEOTIDE SEQUENCE</scope>
    <source>
        <strain evidence="7">Pbaha01</strain>
    </source>
</reference>
<dbReference type="GO" id="GO:0005634">
    <property type="term" value="C:nucleus"/>
    <property type="evidence" value="ECO:0007669"/>
    <property type="project" value="UniProtKB-SubCell"/>
</dbReference>
<proteinExistence type="inferred from homology"/>
<protein>
    <recommendedName>
        <fullName evidence="6">Methylthioribose-1-phosphate isomerase</fullName>
        <shortName evidence="6">M1Pi</shortName>
        <shortName evidence="6">MTR-1-P isomerase</shortName>
        <ecNumber evidence="6">5.3.1.23</ecNumber>
    </recommendedName>
    <alternativeName>
        <fullName evidence="6">S-methyl-5-thioribose-1-phosphate isomerase</fullName>
    </alternativeName>
    <alternativeName>
        <fullName evidence="6">Translation initiation factor eIF-2B subunit alpha/beta/delta-like protein</fullName>
    </alternativeName>
</protein>
<dbReference type="Pfam" id="PF01008">
    <property type="entry name" value="IF-2B"/>
    <property type="match status" value="1"/>
</dbReference>
<dbReference type="Gene3D" id="3.40.50.10470">
    <property type="entry name" value="Translation initiation factor eif-2b, domain 2"/>
    <property type="match status" value="1"/>
</dbReference>
<dbReference type="GO" id="GO:0019509">
    <property type="term" value="P:L-methionine salvage from methylthioadenosine"/>
    <property type="evidence" value="ECO:0007669"/>
    <property type="project" value="UniProtKB-UniRule"/>
</dbReference>
<evidence type="ECO:0000256" key="4">
    <source>
        <dbReference type="ARBA" id="ARBA00023235"/>
    </source>
</evidence>
<comment type="pathway">
    <text evidence="6">Amino-acid biosynthesis; L-methionine biosynthesis via salvage pathway; L-methionine from S-methyl-5-thio-alpha-D-ribose 1-phosphate: step 1/6.</text>
</comment>
<dbReference type="NCBIfam" id="TIGR00512">
    <property type="entry name" value="salvage_mtnA"/>
    <property type="match status" value="1"/>
</dbReference>
<dbReference type="InterPro" id="IPR005251">
    <property type="entry name" value="IF-M1Pi"/>
</dbReference>
<keyword evidence="2 6" id="KW-0028">Amino-acid biosynthesis</keyword>
<dbReference type="InterPro" id="IPR042529">
    <property type="entry name" value="IF_2B-like_C"/>
</dbReference>
<dbReference type="GO" id="GO:0005737">
    <property type="term" value="C:cytoplasm"/>
    <property type="evidence" value="ECO:0007669"/>
    <property type="project" value="UniProtKB-SubCell"/>
</dbReference>
<dbReference type="NCBIfam" id="NF004326">
    <property type="entry name" value="PRK05720.1"/>
    <property type="match status" value="1"/>
</dbReference>
<gene>
    <name evidence="7" type="ORF">PBAH0796_LOCUS28980</name>
</gene>
<comment type="similarity">
    <text evidence="6">Belongs to the eIF-2B alpha/beta/delta subunits family. MtnA subfamily.</text>
</comment>
<keyword evidence="5 6" id="KW-0539">Nucleus</keyword>
<feature type="active site" description="Proton donor" evidence="6">
    <location>
        <position position="255"/>
    </location>
</feature>
<dbReference type="SUPFAM" id="SSF100950">
    <property type="entry name" value="NagB/RpiA/CoA transferase-like"/>
    <property type="match status" value="1"/>
</dbReference>
<keyword evidence="3 6" id="KW-0486">Methionine biosynthesis</keyword>
<sequence>MPVLESLRYARGSLQVLDQLKVPHQKEYVDVPDADAAWAVVRSMQVRGAPLIAIVSALGLAVEAEQRRQAASEQTAGEGAAWLRERMTHLRTSRPTAVNLFNAMECLGAVVTEEEAKEGSSAGQVYEAYVAAAERMLSEDVAANKAIGDHGAEAILAAMEKAGRAGEGARVLTICNTGSLATAGWGTALGVIRSLHARGRLERAYALETRPYNQGARLTAFELVEDSLPGTLVCDSMAAALMLRRGVDACVVGADRVAANGDTANKIGTYGLSVLAKHHAVPFFVAVPTTSLAPKTKTGAEIPIEERPGDELCCLTFNGETYRLPPQGIDVWNPAFDVTPADLIDGLVTERGLIPRANDKVFDVCGFLGSLHG</sequence>
<dbReference type="GO" id="GO:0046523">
    <property type="term" value="F:S-methyl-5-thioribose-1-phosphate isomerase activity"/>
    <property type="evidence" value="ECO:0007669"/>
    <property type="project" value="UniProtKB-UniRule"/>
</dbReference>
<feature type="site" description="Transition state stabilizer" evidence="6">
    <location>
        <position position="175"/>
    </location>
</feature>